<feature type="coiled-coil region" evidence="1">
    <location>
        <begin position="152"/>
        <end position="179"/>
    </location>
</feature>
<comment type="caution">
    <text evidence="4">The sequence shown here is derived from an EMBL/GenBank/DDBJ whole genome shotgun (WGS) entry which is preliminary data.</text>
</comment>
<feature type="transmembrane region" description="Helical" evidence="2">
    <location>
        <begin position="7"/>
        <end position="27"/>
    </location>
</feature>
<organism evidence="4 5">
    <name type="scientific">Coptis chinensis</name>
    <dbReference type="NCBI Taxonomy" id="261450"/>
    <lineage>
        <taxon>Eukaryota</taxon>
        <taxon>Viridiplantae</taxon>
        <taxon>Streptophyta</taxon>
        <taxon>Embryophyta</taxon>
        <taxon>Tracheophyta</taxon>
        <taxon>Spermatophyta</taxon>
        <taxon>Magnoliopsida</taxon>
        <taxon>Ranunculales</taxon>
        <taxon>Ranunculaceae</taxon>
        <taxon>Coptidoideae</taxon>
        <taxon>Coptis</taxon>
    </lineage>
</organism>
<accession>A0A835MAK8</accession>
<dbReference type="PANTHER" id="PTHR46667">
    <property type="entry name" value="OS05G0182700 PROTEIN"/>
    <property type="match status" value="1"/>
</dbReference>
<dbReference type="AlphaFoldDB" id="A0A835MAK8"/>
<evidence type="ECO:0000256" key="1">
    <source>
        <dbReference type="SAM" id="Coils"/>
    </source>
</evidence>
<dbReference type="Pfam" id="PF07889">
    <property type="entry name" value="DUF1664"/>
    <property type="match status" value="1"/>
</dbReference>
<dbReference type="Proteomes" id="UP000631114">
    <property type="component" value="Unassembled WGS sequence"/>
</dbReference>
<keyword evidence="5" id="KW-1185">Reference proteome</keyword>
<evidence type="ECO:0000313" key="4">
    <source>
        <dbReference type="EMBL" id="KAF9625495.1"/>
    </source>
</evidence>
<keyword evidence="2" id="KW-0472">Membrane</keyword>
<proteinExistence type="predicted"/>
<keyword evidence="2" id="KW-1133">Transmembrane helix</keyword>
<protein>
    <recommendedName>
        <fullName evidence="3">DUF1664 domain-containing protein</fullName>
    </recommendedName>
</protein>
<evidence type="ECO:0000313" key="5">
    <source>
        <dbReference type="Proteomes" id="UP000631114"/>
    </source>
</evidence>
<sequence length="308" mass="33538">MAMQTAGIGFTKLIILVGAGYTGTIVLKNNKLSDLLGELQSLVKGIEKTGDSSSNADTETLAEQVRRLAQEIRNIGPSRQITILNGDSGWTGNMANLAVPTLALGAVGYGYMWWKGLKLSDLMYVTKKSMATAVASMTKHLEQVSTALAATKRHLTQRIENLDGKLDEQKEMSKLIKNEVTEVRGDLSQIGYDLDSLHRLVTGLDGKILSLEGKQDYANAGVYYLVNFVGAKDEKISEYLKLMPKPNKPRGYIGFPETQDSKGLKQIADTLKLVNGSATDTTVQDNIGRMDSCPRSLTRFALDSSSNV</sequence>
<dbReference type="EMBL" id="JADFTS010000001">
    <property type="protein sequence ID" value="KAF9625495.1"/>
    <property type="molecule type" value="Genomic_DNA"/>
</dbReference>
<keyword evidence="1" id="KW-0175">Coiled coil</keyword>
<keyword evidence="2" id="KW-0812">Transmembrane</keyword>
<name>A0A835MAK8_9MAGN</name>
<dbReference type="InterPro" id="IPR012458">
    <property type="entry name" value="DUF1664"/>
</dbReference>
<reference evidence="4 5" key="1">
    <citation type="submission" date="2020-10" db="EMBL/GenBank/DDBJ databases">
        <title>The Coptis chinensis genome and diversification of protoberbering-type alkaloids.</title>
        <authorList>
            <person name="Wang B."/>
            <person name="Shu S."/>
            <person name="Song C."/>
            <person name="Liu Y."/>
        </authorList>
    </citation>
    <scope>NUCLEOTIDE SEQUENCE [LARGE SCALE GENOMIC DNA]</scope>
    <source>
        <strain evidence="4">HL-2020</strain>
        <tissue evidence="4">Leaf</tissue>
    </source>
</reference>
<dbReference type="Gene3D" id="1.20.5.340">
    <property type="match status" value="1"/>
</dbReference>
<feature type="domain" description="DUF1664" evidence="3">
    <location>
        <begin position="92"/>
        <end position="215"/>
    </location>
</feature>
<gene>
    <name evidence="4" type="ORF">IFM89_023431</name>
</gene>
<dbReference type="OrthoDB" id="544175at2759"/>
<evidence type="ECO:0000256" key="2">
    <source>
        <dbReference type="SAM" id="Phobius"/>
    </source>
</evidence>
<feature type="transmembrane region" description="Helical" evidence="2">
    <location>
        <begin position="94"/>
        <end position="114"/>
    </location>
</feature>
<evidence type="ECO:0000259" key="3">
    <source>
        <dbReference type="Pfam" id="PF07889"/>
    </source>
</evidence>
<dbReference type="PANTHER" id="PTHR46667:SF6">
    <property type="entry name" value="OS01G0185100 PROTEIN"/>
    <property type="match status" value="1"/>
</dbReference>